<dbReference type="SMART" id="SM00220">
    <property type="entry name" value="S_TKc"/>
    <property type="match status" value="1"/>
</dbReference>
<sequence>MEYRDIIQRVWSDWSIGEKLGEGSFGQVYFVQKERMGVVQKAAVKVVRIPKSDDEVGEIKAAYGLTEDQLKDFFYPEVIRYKEEIQLMQTLGENANIVQVQDFEIMEDPSGRLGWYILIRMELLESLDSFIKREELSVGDVMNMAMDILEGLQECENHNIIHRDIKTANLFRSKKGIYKLGDFGIARDTSASSRSLSHKGTDNYMAPEVYQGKRYSHNVDLYALGIVIYKLLNKNRLPFLGEERLTSRSIERAFQLRQQGEEIPRALECSEELHKIIKKMCAYNPEDRYQNAKEVLNDLNEYKIANDDEINRALTLPRNPNCRNIFDMEIQENINIIDNSTVREVSLNRELLIGKQSEYQERTTSQTHSIYESRGRDLEGKEDSNSIYEEIRSRDSSYGDYTRQMYQKREKTTTVQNEGTAQPNIQQVLVEAGRFAEDSELKKMNSYGAYWSNYFNFEGKTTRAGYWITTVINMVIWFAGTMLLAFTRQELGNWFFTIWAGVNAIPDTAIQVRRLRDGGRSIYHIFWHIPTLISFMLYLWIVIVNDGRSYSDLLEDVFAGSIIIGLIGKVVLFVLLLSPSKTNKKIKDNKYV</sequence>
<dbReference type="Gene3D" id="1.10.510.10">
    <property type="entry name" value="Transferase(Phosphotransferase) domain 1"/>
    <property type="match status" value="1"/>
</dbReference>
<reference evidence="9 10" key="1">
    <citation type="submission" date="2018-11" db="EMBL/GenBank/DDBJ databases">
        <title>Genome sequencing of Lachnoanaerobaculum sp. KCOM 2030 (= ChDC B114).</title>
        <authorList>
            <person name="Kook J.-K."/>
            <person name="Park S.-N."/>
            <person name="Lim Y.K."/>
        </authorList>
    </citation>
    <scope>NUCLEOTIDE SEQUENCE [LARGE SCALE GENOMIC DNA]</scope>
    <source>
        <strain evidence="9 10">KCOM 2030</strain>
    </source>
</reference>
<dbReference type="Pfam" id="PF05656">
    <property type="entry name" value="DUF805"/>
    <property type="match status" value="1"/>
</dbReference>
<keyword evidence="10" id="KW-1185">Reference proteome</keyword>
<gene>
    <name evidence="9" type="ORF">EHV10_12220</name>
</gene>
<evidence type="ECO:0000256" key="5">
    <source>
        <dbReference type="PROSITE-ProRule" id="PRU10141"/>
    </source>
</evidence>
<evidence type="ECO:0000256" key="3">
    <source>
        <dbReference type="ARBA" id="ARBA00022777"/>
    </source>
</evidence>
<name>A0A3P3QTH3_9FIRM</name>
<dbReference type="InterPro" id="IPR017441">
    <property type="entry name" value="Protein_kinase_ATP_BS"/>
</dbReference>
<feature type="transmembrane region" description="Helical" evidence="7">
    <location>
        <begin position="557"/>
        <end position="577"/>
    </location>
</feature>
<keyword evidence="3" id="KW-0418">Kinase</keyword>
<dbReference type="InterPro" id="IPR008523">
    <property type="entry name" value="DUF805"/>
</dbReference>
<evidence type="ECO:0000256" key="7">
    <source>
        <dbReference type="SAM" id="Phobius"/>
    </source>
</evidence>
<dbReference type="Pfam" id="PF00069">
    <property type="entry name" value="Pkinase"/>
    <property type="match status" value="1"/>
</dbReference>
<dbReference type="PROSITE" id="PS00107">
    <property type="entry name" value="PROTEIN_KINASE_ATP"/>
    <property type="match status" value="1"/>
</dbReference>
<dbReference type="SUPFAM" id="SSF56112">
    <property type="entry name" value="Protein kinase-like (PK-like)"/>
    <property type="match status" value="1"/>
</dbReference>
<dbReference type="PROSITE" id="PS50011">
    <property type="entry name" value="PROTEIN_KINASE_DOM"/>
    <property type="match status" value="1"/>
</dbReference>
<keyword evidence="1" id="KW-0808">Transferase</keyword>
<feature type="binding site" evidence="5">
    <location>
        <position position="45"/>
    </location>
    <ligand>
        <name>ATP</name>
        <dbReference type="ChEBI" id="CHEBI:30616"/>
    </ligand>
</feature>
<dbReference type="Proteomes" id="UP000272490">
    <property type="component" value="Unassembled WGS sequence"/>
</dbReference>
<evidence type="ECO:0000256" key="4">
    <source>
        <dbReference type="ARBA" id="ARBA00022840"/>
    </source>
</evidence>
<dbReference type="OrthoDB" id="1766482at2"/>
<dbReference type="GO" id="GO:0016020">
    <property type="term" value="C:membrane"/>
    <property type="evidence" value="ECO:0007669"/>
    <property type="project" value="InterPro"/>
</dbReference>
<keyword evidence="4 5" id="KW-0067">ATP-binding</keyword>
<evidence type="ECO:0000313" key="9">
    <source>
        <dbReference type="EMBL" id="RRJ24547.1"/>
    </source>
</evidence>
<dbReference type="InterPro" id="IPR011009">
    <property type="entry name" value="Kinase-like_dom_sf"/>
</dbReference>
<evidence type="ECO:0000256" key="6">
    <source>
        <dbReference type="SAM" id="MobiDB-lite"/>
    </source>
</evidence>
<keyword evidence="7" id="KW-1133">Transmembrane helix</keyword>
<dbReference type="CDD" id="cd14014">
    <property type="entry name" value="STKc_PknB_like"/>
    <property type="match status" value="1"/>
</dbReference>
<evidence type="ECO:0000256" key="1">
    <source>
        <dbReference type="ARBA" id="ARBA00022679"/>
    </source>
</evidence>
<dbReference type="RefSeq" id="WP_128674887.1">
    <property type="nucleotide sequence ID" value="NZ_RRCO01000006.1"/>
</dbReference>
<dbReference type="AlphaFoldDB" id="A0A3P3QTH3"/>
<feature type="region of interest" description="Disordered" evidence="6">
    <location>
        <begin position="363"/>
        <end position="383"/>
    </location>
</feature>
<feature type="transmembrane region" description="Helical" evidence="7">
    <location>
        <begin position="464"/>
        <end position="486"/>
    </location>
</feature>
<dbReference type="GO" id="GO:0000407">
    <property type="term" value="C:phagophore assembly site"/>
    <property type="evidence" value="ECO:0007669"/>
    <property type="project" value="TreeGrafter"/>
</dbReference>
<dbReference type="GO" id="GO:0004674">
    <property type="term" value="F:protein serine/threonine kinase activity"/>
    <property type="evidence" value="ECO:0007669"/>
    <property type="project" value="InterPro"/>
</dbReference>
<evidence type="ECO:0000259" key="8">
    <source>
        <dbReference type="PROSITE" id="PS50011"/>
    </source>
</evidence>
<dbReference type="InterPro" id="IPR000719">
    <property type="entry name" value="Prot_kinase_dom"/>
</dbReference>
<feature type="domain" description="Protein kinase" evidence="8">
    <location>
        <begin position="14"/>
        <end position="303"/>
    </location>
</feature>
<dbReference type="PANTHER" id="PTHR24348:SF22">
    <property type="entry name" value="NON-SPECIFIC SERINE_THREONINE PROTEIN KINASE"/>
    <property type="match status" value="1"/>
</dbReference>
<keyword evidence="7" id="KW-0812">Transmembrane</keyword>
<dbReference type="EMBL" id="RRCO01000006">
    <property type="protein sequence ID" value="RRJ24547.1"/>
    <property type="molecule type" value="Genomic_DNA"/>
</dbReference>
<dbReference type="Gene3D" id="3.30.200.20">
    <property type="entry name" value="Phosphorylase Kinase, domain 1"/>
    <property type="match status" value="1"/>
</dbReference>
<dbReference type="InterPro" id="IPR045269">
    <property type="entry name" value="Atg1-like"/>
</dbReference>
<protein>
    <submittedName>
        <fullName evidence="9">DUF805 domain-containing protein</fullName>
    </submittedName>
</protein>
<keyword evidence="7" id="KW-0472">Membrane</keyword>
<dbReference type="GO" id="GO:0005776">
    <property type="term" value="C:autophagosome"/>
    <property type="evidence" value="ECO:0007669"/>
    <property type="project" value="TreeGrafter"/>
</dbReference>
<comment type="caution">
    <text evidence="9">The sequence shown here is derived from an EMBL/GenBank/DDBJ whole genome shotgun (WGS) entry which is preliminary data.</text>
</comment>
<feature type="compositionally biased region" description="Basic and acidic residues" evidence="6">
    <location>
        <begin position="371"/>
        <end position="383"/>
    </location>
</feature>
<organism evidence="9 10">
    <name type="scientific">Lachnoanaerobaculum gingivalis</name>
    <dbReference type="NCBI Taxonomy" id="2490855"/>
    <lineage>
        <taxon>Bacteria</taxon>
        <taxon>Bacillati</taxon>
        <taxon>Bacillota</taxon>
        <taxon>Clostridia</taxon>
        <taxon>Lachnospirales</taxon>
        <taxon>Lachnospiraceae</taxon>
        <taxon>Lachnoanaerobaculum</taxon>
    </lineage>
</organism>
<feature type="transmembrane region" description="Helical" evidence="7">
    <location>
        <begin position="522"/>
        <end position="545"/>
    </location>
</feature>
<accession>A0A3P3QTH3</accession>
<keyword evidence="2 5" id="KW-0547">Nucleotide-binding</keyword>
<proteinExistence type="predicted"/>
<dbReference type="PANTHER" id="PTHR24348">
    <property type="entry name" value="SERINE/THREONINE-PROTEIN KINASE UNC-51-RELATED"/>
    <property type="match status" value="1"/>
</dbReference>
<evidence type="ECO:0000313" key="10">
    <source>
        <dbReference type="Proteomes" id="UP000272490"/>
    </source>
</evidence>
<dbReference type="GO" id="GO:0005829">
    <property type="term" value="C:cytosol"/>
    <property type="evidence" value="ECO:0007669"/>
    <property type="project" value="TreeGrafter"/>
</dbReference>
<dbReference type="GO" id="GO:0005524">
    <property type="term" value="F:ATP binding"/>
    <property type="evidence" value="ECO:0007669"/>
    <property type="project" value="UniProtKB-UniRule"/>
</dbReference>
<evidence type="ECO:0000256" key="2">
    <source>
        <dbReference type="ARBA" id="ARBA00022741"/>
    </source>
</evidence>